<accession>A0A9D3U8D8</accession>
<comment type="caution">
    <text evidence="1">The sequence shown here is derived from an EMBL/GenBank/DDBJ whole genome shotgun (WGS) entry which is preliminary data.</text>
</comment>
<proteinExistence type="predicted"/>
<keyword evidence="2" id="KW-1185">Reference proteome</keyword>
<feature type="non-terminal residue" evidence="1">
    <location>
        <position position="1"/>
    </location>
</feature>
<dbReference type="Proteomes" id="UP000828251">
    <property type="component" value="Unassembled WGS sequence"/>
</dbReference>
<evidence type="ECO:0000313" key="2">
    <source>
        <dbReference type="Proteomes" id="UP000828251"/>
    </source>
</evidence>
<reference evidence="1 2" key="1">
    <citation type="journal article" date="2021" name="Plant Biotechnol. J.">
        <title>Multi-omics assisted identification of the key and species-specific regulatory components of drought-tolerant mechanisms in Gossypium stocksii.</title>
        <authorList>
            <person name="Yu D."/>
            <person name="Ke L."/>
            <person name="Zhang D."/>
            <person name="Wu Y."/>
            <person name="Sun Y."/>
            <person name="Mei J."/>
            <person name="Sun J."/>
            <person name="Sun Y."/>
        </authorList>
    </citation>
    <scope>NUCLEOTIDE SEQUENCE [LARGE SCALE GENOMIC DNA]</scope>
    <source>
        <strain evidence="2">cv. E1</strain>
        <tissue evidence="1">Leaf</tissue>
    </source>
</reference>
<dbReference type="EMBL" id="JAIQCV010000013">
    <property type="protein sequence ID" value="KAH1031847.1"/>
    <property type="molecule type" value="Genomic_DNA"/>
</dbReference>
<dbReference type="OrthoDB" id="990685at2759"/>
<organism evidence="1 2">
    <name type="scientific">Gossypium stocksii</name>
    <dbReference type="NCBI Taxonomy" id="47602"/>
    <lineage>
        <taxon>Eukaryota</taxon>
        <taxon>Viridiplantae</taxon>
        <taxon>Streptophyta</taxon>
        <taxon>Embryophyta</taxon>
        <taxon>Tracheophyta</taxon>
        <taxon>Spermatophyta</taxon>
        <taxon>Magnoliopsida</taxon>
        <taxon>eudicotyledons</taxon>
        <taxon>Gunneridae</taxon>
        <taxon>Pentapetalae</taxon>
        <taxon>rosids</taxon>
        <taxon>malvids</taxon>
        <taxon>Malvales</taxon>
        <taxon>Malvaceae</taxon>
        <taxon>Malvoideae</taxon>
        <taxon>Gossypium</taxon>
    </lineage>
</organism>
<name>A0A9D3U8D8_9ROSI</name>
<evidence type="ECO:0000313" key="1">
    <source>
        <dbReference type="EMBL" id="KAH1031847.1"/>
    </source>
</evidence>
<sequence length="141" mass="16655">ITSFIGIAEQEEFYQQYKIWVIKTMFEGTNLSSVNEDKEHLSKIIDMCYNDFSHYQFQVGIDLMIKAQWKKNTGIQHRKTSSRDEEFVQLLKKITDMEIDDYPLTMEIKDTWESWNSPAPLPNSLHLDDIEKMNLTNIQEG</sequence>
<protein>
    <submittedName>
        <fullName evidence="1">Uncharacterized protein</fullName>
    </submittedName>
</protein>
<dbReference type="AlphaFoldDB" id="A0A9D3U8D8"/>
<gene>
    <name evidence="1" type="ORF">J1N35_044021</name>
</gene>